<feature type="domain" description="ABC transporter substrate-binding protein PnrA-like" evidence="9">
    <location>
        <begin position="48"/>
        <end position="355"/>
    </location>
</feature>
<evidence type="ECO:0000256" key="5">
    <source>
        <dbReference type="ARBA" id="ARBA00023136"/>
    </source>
</evidence>
<comment type="subcellular location">
    <subcellularLocation>
        <location evidence="1">Cell membrane</location>
        <topology evidence="1">Lipid-anchor</topology>
    </subcellularLocation>
</comment>
<dbReference type="Pfam" id="PF02608">
    <property type="entry name" value="Bmp"/>
    <property type="match status" value="1"/>
</dbReference>
<dbReference type="KEGG" id="prt:AUC31_00265"/>
<accession>A0A0U2YM25</accession>
<dbReference type="AlphaFoldDB" id="A0A0U2YM25"/>
<organism evidence="10 11">
    <name type="scientific">Planococcus rifietoensis</name>
    <dbReference type="NCBI Taxonomy" id="200991"/>
    <lineage>
        <taxon>Bacteria</taxon>
        <taxon>Bacillati</taxon>
        <taxon>Bacillota</taxon>
        <taxon>Bacilli</taxon>
        <taxon>Bacillales</taxon>
        <taxon>Caryophanaceae</taxon>
        <taxon>Planococcus</taxon>
    </lineage>
</organism>
<dbReference type="Gene3D" id="3.40.50.2300">
    <property type="match status" value="2"/>
</dbReference>
<name>A0A0U2YM25_9BACL</name>
<dbReference type="InterPro" id="IPR003760">
    <property type="entry name" value="PnrA-like"/>
</dbReference>
<dbReference type="InterPro" id="IPR028082">
    <property type="entry name" value="Peripla_BP_I"/>
</dbReference>
<evidence type="ECO:0000256" key="4">
    <source>
        <dbReference type="ARBA" id="ARBA00022729"/>
    </source>
</evidence>
<dbReference type="SUPFAM" id="SSF53822">
    <property type="entry name" value="Periplasmic binding protein-like I"/>
    <property type="match status" value="1"/>
</dbReference>
<evidence type="ECO:0000256" key="6">
    <source>
        <dbReference type="ARBA" id="ARBA00023288"/>
    </source>
</evidence>
<evidence type="ECO:0000313" key="10">
    <source>
        <dbReference type="EMBL" id="ALS73773.1"/>
    </source>
</evidence>
<dbReference type="InterPro" id="IPR050957">
    <property type="entry name" value="BMP_lipoprotein"/>
</dbReference>
<dbReference type="EMBL" id="CP013659">
    <property type="protein sequence ID" value="ALS73773.1"/>
    <property type="molecule type" value="Genomic_DNA"/>
</dbReference>
<reference evidence="10" key="1">
    <citation type="submission" date="2016-01" db="EMBL/GenBank/DDBJ databases">
        <title>Complete genome of Planococcus rifietoensis type strain M8.</title>
        <authorList>
            <person name="See-Too W.S."/>
        </authorList>
    </citation>
    <scope>NUCLEOTIDE SEQUENCE [LARGE SCALE GENOMIC DNA]</scope>
    <source>
        <strain evidence="10">M8</strain>
    </source>
</reference>
<evidence type="ECO:0000256" key="2">
    <source>
        <dbReference type="ARBA" id="ARBA00008610"/>
    </source>
</evidence>
<keyword evidence="5" id="KW-0472">Membrane</keyword>
<keyword evidence="11" id="KW-1185">Reference proteome</keyword>
<dbReference type="PROSITE" id="PS51257">
    <property type="entry name" value="PROKAR_LIPOPROTEIN"/>
    <property type="match status" value="1"/>
</dbReference>
<feature type="region of interest" description="Disordered" evidence="7">
    <location>
        <begin position="25"/>
        <end position="44"/>
    </location>
</feature>
<dbReference type="STRING" id="200991.AUC31_00265"/>
<gene>
    <name evidence="10" type="ORF">AUC31_00265</name>
</gene>
<evidence type="ECO:0000256" key="8">
    <source>
        <dbReference type="SAM" id="SignalP"/>
    </source>
</evidence>
<proteinExistence type="inferred from homology"/>
<evidence type="ECO:0000256" key="3">
    <source>
        <dbReference type="ARBA" id="ARBA00022475"/>
    </source>
</evidence>
<evidence type="ECO:0000256" key="1">
    <source>
        <dbReference type="ARBA" id="ARBA00004193"/>
    </source>
</evidence>
<dbReference type="PANTHER" id="PTHR34296">
    <property type="entry name" value="TRANSCRIPTIONAL ACTIVATOR PROTEIN MED"/>
    <property type="match status" value="1"/>
</dbReference>
<dbReference type="CDD" id="cd06354">
    <property type="entry name" value="PBP1_PrnA-like"/>
    <property type="match status" value="1"/>
</dbReference>
<sequence>MIKRKFGVGLSLMLAAGVLAACGSEEDTSNGGDSAEGGEGTEEASDFSVAMVTDVGGVDDKSFNQSAWEGIQKFGEDNGLEKGDGGFDYLQSASDADYNTNLNNLIRRDFDVVFGIGFLMEGAVKEIAEQQPDSQIAIIDAVVDAPNVASVMFKEQEGAFLAGVAAALMTETDKIGFVGGMEIPVIERFEAGFLEGVKAVDDSIEVDVQYTGAFDKAELGKTTANRMYSAGADIIFHAAGGTGNGVFTEAKERKEANPDENVWVIGVDADQYEEGQTGDANVTLTSVLKRVDNAVIDISEQAMNGEFPGGETITYGLSDEGVALADSRGAIPEDVMSQIEEYKEKVISGEIEVPETVSE</sequence>
<dbReference type="OrthoDB" id="9784230at2"/>
<feature type="chain" id="PRO_5038444417" description="ABC transporter substrate-binding protein PnrA-like domain-containing protein" evidence="8">
    <location>
        <begin position="21"/>
        <end position="359"/>
    </location>
</feature>
<protein>
    <recommendedName>
        <fullName evidence="9">ABC transporter substrate-binding protein PnrA-like domain-containing protein</fullName>
    </recommendedName>
</protein>
<keyword evidence="4 8" id="KW-0732">Signal</keyword>
<dbReference type="Proteomes" id="UP000067683">
    <property type="component" value="Chromosome"/>
</dbReference>
<evidence type="ECO:0000313" key="11">
    <source>
        <dbReference type="Proteomes" id="UP000067683"/>
    </source>
</evidence>
<dbReference type="PANTHER" id="PTHR34296:SF2">
    <property type="entry name" value="ABC TRANSPORTER GUANOSINE-BINDING PROTEIN NUPN"/>
    <property type="match status" value="1"/>
</dbReference>
<comment type="similarity">
    <text evidence="2">Belongs to the BMP lipoprotein family.</text>
</comment>
<dbReference type="RefSeq" id="WP_058380483.1">
    <property type="nucleotide sequence ID" value="NZ_CP013659.2"/>
</dbReference>
<evidence type="ECO:0000259" key="9">
    <source>
        <dbReference type="Pfam" id="PF02608"/>
    </source>
</evidence>
<dbReference type="GO" id="GO:0005886">
    <property type="term" value="C:plasma membrane"/>
    <property type="evidence" value="ECO:0007669"/>
    <property type="project" value="UniProtKB-SubCell"/>
</dbReference>
<feature type="signal peptide" evidence="8">
    <location>
        <begin position="1"/>
        <end position="20"/>
    </location>
</feature>
<evidence type="ECO:0000256" key="7">
    <source>
        <dbReference type="SAM" id="MobiDB-lite"/>
    </source>
</evidence>
<keyword evidence="6" id="KW-0449">Lipoprotein</keyword>
<keyword evidence="3" id="KW-1003">Cell membrane</keyword>